<organism evidence="1 2">
    <name type="scientific">Alysiella crassa</name>
    <dbReference type="NCBI Taxonomy" id="153491"/>
    <lineage>
        <taxon>Bacteria</taxon>
        <taxon>Pseudomonadati</taxon>
        <taxon>Pseudomonadota</taxon>
        <taxon>Betaproteobacteria</taxon>
        <taxon>Neisseriales</taxon>
        <taxon>Neisseriaceae</taxon>
        <taxon>Alysiella</taxon>
    </lineage>
</organism>
<reference evidence="1 2" key="1">
    <citation type="submission" date="2018-06" db="EMBL/GenBank/DDBJ databases">
        <authorList>
            <consortium name="Pathogen Informatics"/>
            <person name="Doyle S."/>
        </authorList>
    </citation>
    <scope>NUCLEOTIDE SEQUENCE [LARGE SCALE GENOMIC DNA]</scope>
    <source>
        <strain evidence="1 2">NCTC10283</strain>
    </source>
</reference>
<dbReference type="AlphaFoldDB" id="A0A376BLH2"/>
<gene>
    <name evidence="1" type="ORF">NCTC10283_00559</name>
</gene>
<proteinExistence type="predicted"/>
<protein>
    <submittedName>
        <fullName evidence="1">Uncharacterized protein</fullName>
    </submittedName>
</protein>
<dbReference type="Proteomes" id="UP000254209">
    <property type="component" value="Unassembled WGS sequence"/>
</dbReference>
<evidence type="ECO:0000313" key="2">
    <source>
        <dbReference type="Proteomes" id="UP000254209"/>
    </source>
</evidence>
<dbReference type="OrthoDB" id="8774098at2"/>
<dbReference type="RefSeq" id="WP_051968524.1">
    <property type="nucleotide sequence ID" value="NZ_CP091519.2"/>
</dbReference>
<keyword evidence="2" id="KW-1185">Reference proteome</keyword>
<accession>A0A376BLH2</accession>
<dbReference type="STRING" id="1120980.GCA_000745955_01526"/>
<evidence type="ECO:0000313" key="1">
    <source>
        <dbReference type="EMBL" id="SSY70463.1"/>
    </source>
</evidence>
<dbReference type="EMBL" id="UFSO01000002">
    <property type="protein sequence ID" value="SSY70463.1"/>
    <property type="molecule type" value="Genomic_DNA"/>
</dbReference>
<name>A0A376BLH2_9NEIS</name>
<sequence>MKFIPTSTHIVEEIKKQAKKLQRKNGGKHTDLLEQAAKQKGYLHWHHVTQCAKHTEQLGISSLSAECFYVIQKVKRGENVIIMTGPETAKIPFILFGCNNDVWLFEPKENTAACLMLQGETLPLQFIEENHQQIKIEWDSSLAEITEFFLFILDSETNQEKGYAYPTDILEALANVLMRAKNIKL</sequence>